<proteinExistence type="predicted"/>
<name>A0ABR9X5C9_9RHOB</name>
<evidence type="ECO:0000313" key="2">
    <source>
        <dbReference type="Proteomes" id="UP000607796"/>
    </source>
</evidence>
<evidence type="ECO:0000313" key="1">
    <source>
        <dbReference type="EMBL" id="MBE9638742.1"/>
    </source>
</evidence>
<organism evidence="1 2">
    <name type="scientific">Salipiger mangrovisoli</name>
    <dbReference type="NCBI Taxonomy" id="2865933"/>
    <lineage>
        <taxon>Bacteria</taxon>
        <taxon>Pseudomonadati</taxon>
        <taxon>Pseudomonadota</taxon>
        <taxon>Alphaproteobacteria</taxon>
        <taxon>Rhodobacterales</taxon>
        <taxon>Roseobacteraceae</taxon>
        <taxon>Salipiger</taxon>
    </lineage>
</organism>
<comment type="caution">
    <text evidence="1">The sequence shown here is derived from an EMBL/GenBank/DDBJ whole genome shotgun (WGS) entry which is preliminary data.</text>
</comment>
<reference evidence="1 2" key="1">
    <citation type="journal article" date="2021" name="Int. J. Syst. Evol. Microbiol.">
        <title>Salipiger mangrovisoli sp. nov., isolated from mangrove soil and the proposal for the reclassification of Paraphaeobacter pallidus as Salipiger pallidus comb. nov.</title>
        <authorList>
            <person name="Du J."/>
            <person name="Liu Y."/>
            <person name="Pei T."/>
            <person name="Deng M.R."/>
            <person name="Zhu H."/>
        </authorList>
    </citation>
    <scope>NUCLEOTIDE SEQUENCE [LARGE SCALE GENOMIC DNA]</scope>
    <source>
        <strain evidence="1 2">6D45A</strain>
    </source>
</reference>
<keyword evidence="2" id="KW-1185">Reference proteome</keyword>
<dbReference type="Proteomes" id="UP000607796">
    <property type="component" value="Unassembled WGS sequence"/>
</dbReference>
<gene>
    <name evidence="1" type="ORF">IQ782_17935</name>
</gene>
<sequence length="112" mass="12834">MYLLIFREILDARRQGKLKVSRIPLCNRNAFHALGFPRHRGTDTMVSLGAIELRSRKIPHHGGAVQRVERMKVENRLHQTAVLSEPHDELADFAIERVAVEEYETPAPQPND</sequence>
<protein>
    <submittedName>
        <fullName evidence="1">Uncharacterized protein</fullName>
    </submittedName>
</protein>
<dbReference type="RefSeq" id="WP_194136045.1">
    <property type="nucleotide sequence ID" value="NZ_JADFFK010000014.1"/>
</dbReference>
<dbReference type="EMBL" id="JADFFK010000014">
    <property type="protein sequence ID" value="MBE9638742.1"/>
    <property type="molecule type" value="Genomic_DNA"/>
</dbReference>
<accession>A0ABR9X5C9</accession>